<keyword evidence="3" id="KW-0472">Membrane</keyword>
<evidence type="ECO:0000313" key="5">
    <source>
        <dbReference type="EMBL" id="MDN3566134.1"/>
    </source>
</evidence>
<dbReference type="Gene3D" id="2.40.50.100">
    <property type="match status" value="1"/>
</dbReference>
<evidence type="ECO:0000256" key="2">
    <source>
        <dbReference type="SAM" id="MobiDB-lite"/>
    </source>
</evidence>
<name>A0ABT8A8U6_9PROT</name>
<dbReference type="PANTHER" id="PTHR30097:SF4">
    <property type="entry name" value="SLR6042 PROTEIN"/>
    <property type="match status" value="1"/>
</dbReference>
<dbReference type="RefSeq" id="WP_290318031.1">
    <property type="nucleotide sequence ID" value="NZ_JAUFPN010000165.1"/>
</dbReference>
<feature type="transmembrane region" description="Helical" evidence="3">
    <location>
        <begin position="174"/>
        <end position="194"/>
    </location>
</feature>
<evidence type="ECO:0000313" key="6">
    <source>
        <dbReference type="Proteomes" id="UP001529369"/>
    </source>
</evidence>
<proteinExistence type="predicted"/>
<dbReference type="Gene3D" id="2.40.420.20">
    <property type="match status" value="1"/>
</dbReference>
<evidence type="ECO:0000256" key="3">
    <source>
        <dbReference type="SAM" id="Phobius"/>
    </source>
</evidence>
<keyword evidence="6" id="KW-1185">Reference proteome</keyword>
<accession>A0ABT8A8U6</accession>
<dbReference type="InterPro" id="IPR051909">
    <property type="entry name" value="MFP_Cation_Efflux"/>
</dbReference>
<sequence length="576" mass="60076">MPFPSLPRALARAPASLRVISGATLLAILIPGPLALADAEHEAPPALAVPARPRVAVHSDRYEIVAVREAPDRLRLWLDRIEGNVPVGDARLELVLEEEAFSALPEADGTYLLDSPRLARTGRPFDLVFSVTGGPEGDDLLAGTLPALPAPDPHAGPFEDRWHAAREWLAHQPWLVAGGGALLGLAAGLGLAGLGLAGRRRRPRRAALAATLVLLALLPTLPARAGEGHDHDEAAPPAGSAAVDAPARLPDGRVFLPKVSQRLLEVRTMTLRDAAASRTVTMVGRIVADPNRGGVAQSLAGGRIALPEAGLPRLGQAVRRGEVLAVVEPAIPVADQTTIAERSGDLGQQIATAEARLARARNLAASGAGTRVSVIDTEIELEGLRRRRALLAQNRVAPEVIRAPADGVVASARAVAGQVVAAQDVLFQIVDPAGLWVEALVFVGDAAMDLRGATASVRGSPPMRLALQGFGRAVQQGATLAQFRVVEPMAGLSLGQPVTVVAEVAEPIRGLVLPRAAVVRAPNGEQVVWRHLKPEIFAAAPVRIEPLDAARVLVAAGLAAGERVVVQGAGLVNQVR</sequence>
<organism evidence="5 6">
    <name type="scientific">Paeniroseomonas aquatica</name>
    <dbReference type="NCBI Taxonomy" id="373043"/>
    <lineage>
        <taxon>Bacteria</taxon>
        <taxon>Pseudomonadati</taxon>
        <taxon>Pseudomonadota</taxon>
        <taxon>Alphaproteobacteria</taxon>
        <taxon>Acetobacterales</taxon>
        <taxon>Acetobacteraceae</taxon>
        <taxon>Paeniroseomonas</taxon>
    </lineage>
</organism>
<dbReference type="PANTHER" id="PTHR30097">
    <property type="entry name" value="CATION EFFLUX SYSTEM PROTEIN CUSB"/>
    <property type="match status" value="1"/>
</dbReference>
<keyword evidence="3" id="KW-1133">Transmembrane helix</keyword>
<dbReference type="EMBL" id="JAUFPN010000165">
    <property type="protein sequence ID" value="MDN3566134.1"/>
    <property type="molecule type" value="Genomic_DNA"/>
</dbReference>
<keyword evidence="1" id="KW-0813">Transport</keyword>
<dbReference type="InterPro" id="IPR058627">
    <property type="entry name" value="MdtA-like_C"/>
</dbReference>
<comment type="caution">
    <text evidence="5">The sequence shown here is derived from an EMBL/GenBank/DDBJ whole genome shotgun (WGS) entry which is preliminary data.</text>
</comment>
<feature type="domain" description="Multidrug resistance protein MdtA-like C-terminal permuted SH3" evidence="4">
    <location>
        <begin position="511"/>
        <end position="569"/>
    </location>
</feature>
<evidence type="ECO:0000259" key="4">
    <source>
        <dbReference type="Pfam" id="PF25967"/>
    </source>
</evidence>
<evidence type="ECO:0000256" key="1">
    <source>
        <dbReference type="ARBA" id="ARBA00022448"/>
    </source>
</evidence>
<keyword evidence="3" id="KW-0812">Transmembrane</keyword>
<gene>
    <name evidence="5" type="ORF">QWZ14_17330</name>
</gene>
<dbReference type="Pfam" id="PF25967">
    <property type="entry name" value="RND-MFP_C"/>
    <property type="match status" value="1"/>
</dbReference>
<feature type="region of interest" description="Disordered" evidence="2">
    <location>
        <begin position="225"/>
        <end position="244"/>
    </location>
</feature>
<reference evidence="6" key="1">
    <citation type="journal article" date="2019" name="Int. J. Syst. Evol. Microbiol.">
        <title>The Global Catalogue of Microorganisms (GCM) 10K type strain sequencing project: providing services to taxonomists for standard genome sequencing and annotation.</title>
        <authorList>
            <consortium name="The Broad Institute Genomics Platform"/>
            <consortium name="The Broad Institute Genome Sequencing Center for Infectious Disease"/>
            <person name="Wu L."/>
            <person name="Ma J."/>
        </authorList>
    </citation>
    <scope>NUCLEOTIDE SEQUENCE [LARGE SCALE GENOMIC DNA]</scope>
    <source>
        <strain evidence="6">CECT 7131</strain>
    </source>
</reference>
<protein>
    <submittedName>
        <fullName evidence="5">Efflux RND transporter periplasmic adaptor subunit</fullName>
    </submittedName>
</protein>
<dbReference type="Proteomes" id="UP001529369">
    <property type="component" value="Unassembled WGS sequence"/>
</dbReference>
<feature type="compositionally biased region" description="Low complexity" evidence="2">
    <location>
        <begin position="235"/>
        <end position="244"/>
    </location>
</feature>